<evidence type="ECO:0000256" key="7">
    <source>
        <dbReference type="ARBA" id="ARBA00039099"/>
    </source>
</evidence>
<dbReference type="PROSITE" id="PS51626">
    <property type="entry name" value="SAM_MT_TRM1"/>
    <property type="match status" value="1"/>
</dbReference>
<protein>
    <recommendedName>
        <fullName evidence="7">tRNA (guanine(26)-N(2))-dimethyltransferase</fullName>
        <ecNumber evidence="7">2.1.1.216</ecNumber>
    </recommendedName>
</protein>
<dbReference type="GO" id="GO:0002940">
    <property type="term" value="P:tRNA N2-guanine methylation"/>
    <property type="evidence" value="ECO:0007669"/>
    <property type="project" value="TreeGrafter"/>
</dbReference>
<dbReference type="AlphaFoldDB" id="A0RV27"/>
<evidence type="ECO:0000256" key="6">
    <source>
        <dbReference type="ARBA" id="ARBA00022884"/>
    </source>
</evidence>
<keyword evidence="10" id="KW-1185">Reference proteome</keyword>
<evidence type="ECO:0000256" key="2">
    <source>
        <dbReference type="ARBA" id="ARBA00022603"/>
    </source>
</evidence>
<keyword evidence="4 8" id="KW-0949">S-adenosyl-L-methionine</keyword>
<dbReference type="InterPro" id="IPR042296">
    <property type="entry name" value="tRNA_met_Trm1_C"/>
</dbReference>
<gene>
    <name evidence="9" type="ordered locus">CENSYa_0561</name>
</gene>
<evidence type="ECO:0000313" key="10">
    <source>
        <dbReference type="Proteomes" id="UP000000758"/>
    </source>
</evidence>
<keyword evidence="2 8" id="KW-0489">Methyltransferase</keyword>
<accession>A0RV27</accession>
<evidence type="ECO:0000256" key="5">
    <source>
        <dbReference type="ARBA" id="ARBA00022694"/>
    </source>
</evidence>
<dbReference type="STRING" id="414004.CENSYa_0561"/>
<dbReference type="PATRIC" id="fig|414004.10.peg.509"/>
<reference evidence="9 10" key="1">
    <citation type="journal article" date="2006" name="Proc. Natl. Acad. Sci. U.S.A.">
        <title>Genomic analysis of the uncultivated marine crenarchaeote Cenarchaeum symbiosum.</title>
        <authorList>
            <person name="Hallam S.J."/>
            <person name="Konstantinidis K.T."/>
            <person name="Putnam N."/>
            <person name="Schleper C."/>
            <person name="Watanabe Y."/>
            <person name="Sugahara J."/>
            <person name="Preston C."/>
            <person name="de la Torre J."/>
            <person name="Richardson P.M."/>
            <person name="DeLong E.F."/>
        </authorList>
    </citation>
    <scope>NUCLEOTIDE SEQUENCE [LARGE SCALE GENOMIC DNA]</scope>
    <source>
        <strain evidence="10">A</strain>
    </source>
</reference>
<evidence type="ECO:0000313" key="9">
    <source>
        <dbReference type="EMBL" id="ABK77194.1"/>
    </source>
</evidence>
<proteinExistence type="inferred from homology"/>
<dbReference type="Gene3D" id="3.30.56.70">
    <property type="entry name" value="N2,N2-dimethylguanosine tRNA methyltransferase, C-terminal domain"/>
    <property type="match status" value="1"/>
</dbReference>
<dbReference type="EnsemblBacteria" id="ABK77194">
    <property type="protein sequence ID" value="ABK77194"/>
    <property type="gene ID" value="CENSYa_0561"/>
</dbReference>
<dbReference type="EMBL" id="DP000238">
    <property type="protein sequence ID" value="ABK77194.1"/>
    <property type="molecule type" value="Genomic_DNA"/>
</dbReference>
<dbReference type="SUPFAM" id="SSF53335">
    <property type="entry name" value="S-adenosyl-L-methionine-dependent methyltransferases"/>
    <property type="match status" value="1"/>
</dbReference>
<dbReference type="Gene3D" id="3.40.50.150">
    <property type="entry name" value="Vaccinia Virus protein VP39"/>
    <property type="match status" value="1"/>
</dbReference>
<dbReference type="Proteomes" id="UP000000758">
    <property type="component" value="Chromosome"/>
</dbReference>
<keyword evidence="5 8" id="KW-0819">tRNA processing</keyword>
<name>A0RV27_CENSY</name>
<dbReference type="HOGENOM" id="CLU_010862_5_1_2"/>
<sequence>MPAGPAQGCIETTEGSTRLLVPEGSLGPGVPPREPAFFNPRARANRDTSMAAYSAHLRGLHDAVLLDCMSGLGARGLRAANEVGGIEVCLNDTNEQALNIARESAKLNCLDCVSTSNAEACSFLAEHWGRGKRAAIVDIDPFGSPAPHLDCCLRAVSHGGMLSITATDLQVLNGIFPDACRRIYGGSPARAVFGAEAAVRLLLGCLRNVAARLGVSFEPLLTESDQHYYRSYVRVLARRDTSENMGFLYRCVTCGDRGASPSPGTSCPCGGTLDIAGPLWTGPLFEGRFLNMMLEEAGRLPLGEKCAKRIETCIGEQGLPPAYYTLDEMASRCRASPPKRDFVIEYLRGRGYSAGPTSFDPSGFRTDAPVSEVRGAF</sequence>
<dbReference type="KEGG" id="csy:CENSYa_0561"/>
<keyword evidence="3 8" id="KW-0808">Transferase</keyword>
<organism evidence="9 10">
    <name type="scientific">Cenarchaeum symbiosum (strain A)</name>
    <dbReference type="NCBI Taxonomy" id="414004"/>
    <lineage>
        <taxon>Archaea</taxon>
        <taxon>Nitrososphaerota</taxon>
        <taxon>Candidatus Cenarchaeales</taxon>
        <taxon>Candidatus Cenarchaeaceae</taxon>
        <taxon>Candidatus Cenarchaeum</taxon>
    </lineage>
</organism>
<dbReference type="InterPro" id="IPR002905">
    <property type="entry name" value="Trm1"/>
</dbReference>
<evidence type="ECO:0000256" key="3">
    <source>
        <dbReference type="ARBA" id="ARBA00022679"/>
    </source>
</evidence>
<dbReference type="InterPro" id="IPR029063">
    <property type="entry name" value="SAM-dependent_MTases_sf"/>
</dbReference>
<evidence type="ECO:0000256" key="4">
    <source>
        <dbReference type="ARBA" id="ARBA00022691"/>
    </source>
</evidence>
<comment type="similarity">
    <text evidence="8">Belongs to the class I-like SAM-binding methyltransferase superfamily. Trm1 family.</text>
</comment>
<keyword evidence="6 8" id="KW-0694">RNA-binding</keyword>
<keyword evidence="1 8" id="KW-0820">tRNA-binding</keyword>
<evidence type="ECO:0000256" key="1">
    <source>
        <dbReference type="ARBA" id="ARBA00022555"/>
    </source>
</evidence>
<dbReference type="PANTHER" id="PTHR10631">
    <property type="entry name" value="N 2 ,N 2 -DIMETHYLGUANOSINE TRNA METHYLTRANSFERASE"/>
    <property type="match status" value="1"/>
</dbReference>
<dbReference type="Pfam" id="PF02005">
    <property type="entry name" value="TRM"/>
    <property type="match status" value="1"/>
</dbReference>
<dbReference type="GO" id="GO:0160104">
    <property type="term" value="F:tRNA (guanine(26)-N2)-dimethyltransferase activity"/>
    <property type="evidence" value="ECO:0007669"/>
    <property type="project" value="UniProtKB-EC"/>
</dbReference>
<dbReference type="GO" id="GO:0000049">
    <property type="term" value="F:tRNA binding"/>
    <property type="evidence" value="ECO:0007669"/>
    <property type="project" value="UniProtKB-UniRule"/>
</dbReference>
<dbReference type="PANTHER" id="PTHR10631:SF3">
    <property type="entry name" value="TRNA (GUANINE(26)-N(2))-DIMETHYLTRANSFERASE"/>
    <property type="match status" value="1"/>
</dbReference>
<dbReference type="EC" id="2.1.1.216" evidence="7"/>
<evidence type="ECO:0000256" key="8">
    <source>
        <dbReference type="PROSITE-ProRule" id="PRU00958"/>
    </source>
</evidence>